<comment type="catalytic activity">
    <reaction evidence="5 6">
        <text>adenine + H2O + H(+) = hypoxanthine + NH4(+)</text>
        <dbReference type="Rhea" id="RHEA:23688"/>
        <dbReference type="ChEBI" id="CHEBI:15377"/>
        <dbReference type="ChEBI" id="CHEBI:15378"/>
        <dbReference type="ChEBI" id="CHEBI:16708"/>
        <dbReference type="ChEBI" id="CHEBI:17368"/>
        <dbReference type="ChEBI" id="CHEBI:28938"/>
        <dbReference type="EC" id="3.5.4.2"/>
    </reaction>
</comment>
<protein>
    <recommendedName>
        <fullName evidence="2 6">Adenine deaminase</fullName>
        <shortName evidence="6">Adenase</shortName>
        <shortName evidence="6">Adenine aminase</shortName>
        <ecNumber evidence="2 6">3.5.4.2</ecNumber>
    </recommendedName>
</protein>
<gene>
    <name evidence="9" type="primary">adeC</name>
    <name evidence="6" type="synonym">ade</name>
    <name evidence="9" type="ORF">MBCUT_17980</name>
</gene>
<dbReference type="PANTHER" id="PTHR11113">
    <property type="entry name" value="N-ACETYLGLUCOSAMINE-6-PHOSPHATE DEACETYLASE"/>
    <property type="match status" value="1"/>
</dbReference>
<keyword evidence="4 6" id="KW-0464">Manganese</keyword>
<dbReference type="PANTHER" id="PTHR11113:SF2">
    <property type="entry name" value="ADENINE DEAMINASE"/>
    <property type="match status" value="1"/>
</dbReference>
<dbReference type="STRING" id="47311.MBCUT_17980"/>
<evidence type="ECO:0000256" key="6">
    <source>
        <dbReference type="HAMAP-Rule" id="MF_01518"/>
    </source>
</evidence>
<evidence type="ECO:0000256" key="1">
    <source>
        <dbReference type="ARBA" id="ARBA00006773"/>
    </source>
</evidence>
<dbReference type="NCBIfam" id="TIGR01178">
    <property type="entry name" value="ade"/>
    <property type="match status" value="1"/>
</dbReference>
<evidence type="ECO:0000259" key="7">
    <source>
        <dbReference type="Pfam" id="PF01979"/>
    </source>
</evidence>
<sequence>MNIIDSEGIKNFKANILDVESNEIYPAEIIIENSYFKEVNRIDGNSKLDFDGIIVPGFIDAHIHIESTMLTPSNFAKAVVPYGTTSVIADPHEIANVMGIEGVDFMINDASKVPFDFYFSAPSCVPATSFETSGFSIDNLALDEIMLKDEIVSLGEVMNYVGVINNDDNVMEKLKIAKKHQKPIDGHAPMLSGKDLENYIQNGIEGVTISTDHECMNFDEAIEKKKLGMKIMVREGSSAKNMEALFSIKDRINLFTNQDFFGSVSAEDFENILKNPLFDFLVSDDKDPRDLKKGHLNLLIKKAISLGIDPIEAIKMVTINVSQHYNLNTGIIASGRKANFVLIDTIQNLDVKKTFIDGKLVAEEGISFINAKKPSLKDTFILNETLPSDFDIALDDPISPDESKTSDKFKSSVNVRIIEAIDGEIVTNKLEESLNIEENLVKENIDKDILKLAIVERYGNNNIANAFIRGFNLKTGAIASSVAHDSHNIVVVGTNGDDMAKAVNLIHENQGGLTVVSGNKEEKVEKILRLPIAGLMSDKELVTVSSELEEITMAVNELGCTLEAPFMTLSFMSLLVIPSLKLSDKGLFDVDKFNFVSLFK</sequence>
<comment type="caution">
    <text evidence="9">The sequence shown here is derived from an EMBL/GenBank/DDBJ whole genome shotgun (WGS) entry which is preliminary data.</text>
</comment>
<dbReference type="CDD" id="cd01295">
    <property type="entry name" value="AdeC"/>
    <property type="match status" value="1"/>
</dbReference>
<reference evidence="9 10" key="1">
    <citation type="submission" date="2016-04" db="EMBL/GenBank/DDBJ databases">
        <title>Genome sequence of Methanobrevibacter cuticularis DSM 11139.</title>
        <authorList>
            <person name="Poehlein A."/>
            <person name="Seedorf H."/>
            <person name="Daniel R."/>
        </authorList>
    </citation>
    <scope>NUCLEOTIDE SEQUENCE [LARGE SCALE GENOMIC DNA]</scope>
    <source>
        <strain evidence="9 10">DSM 11139</strain>
    </source>
</reference>
<name>A0A166CYF9_9EURY</name>
<dbReference type="AlphaFoldDB" id="A0A166CYF9"/>
<dbReference type="InterPro" id="IPR006680">
    <property type="entry name" value="Amidohydro-rel"/>
</dbReference>
<evidence type="ECO:0000256" key="3">
    <source>
        <dbReference type="ARBA" id="ARBA00022801"/>
    </source>
</evidence>
<dbReference type="Gene3D" id="3.20.20.140">
    <property type="entry name" value="Metal-dependent hydrolases"/>
    <property type="match status" value="1"/>
</dbReference>
<dbReference type="PATRIC" id="fig|47311.3.peg.1953"/>
<keyword evidence="3 6" id="KW-0378">Hydrolase</keyword>
<organism evidence="9 10">
    <name type="scientific">Methanobrevibacter cuticularis</name>
    <dbReference type="NCBI Taxonomy" id="47311"/>
    <lineage>
        <taxon>Archaea</taxon>
        <taxon>Methanobacteriati</taxon>
        <taxon>Methanobacteriota</taxon>
        <taxon>Methanomada group</taxon>
        <taxon>Methanobacteria</taxon>
        <taxon>Methanobacteriales</taxon>
        <taxon>Methanobacteriaceae</taxon>
        <taxon>Methanobrevibacter</taxon>
    </lineage>
</organism>
<dbReference type="Pfam" id="PF13382">
    <property type="entry name" value="Adenine_deam_C"/>
    <property type="match status" value="1"/>
</dbReference>
<dbReference type="InterPro" id="IPR006679">
    <property type="entry name" value="Adenine_deam"/>
</dbReference>
<dbReference type="GO" id="GO:0000034">
    <property type="term" value="F:adenine deaminase activity"/>
    <property type="evidence" value="ECO:0007669"/>
    <property type="project" value="UniProtKB-UniRule"/>
</dbReference>
<dbReference type="SUPFAM" id="SSF51338">
    <property type="entry name" value="Composite domain of metallo-dependent hydrolases"/>
    <property type="match status" value="1"/>
</dbReference>
<feature type="domain" description="Adenine deaminase C-terminal" evidence="8">
    <location>
        <begin position="425"/>
        <end position="593"/>
    </location>
</feature>
<evidence type="ECO:0000313" key="9">
    <source>
        <dbReference type="EMBL" id="KZX14996.1"/>
    </source>
</evidence>
<evidence type="ECO:0000256" key="4">
    <source>
        <dbReference type="ARBA" id="ARBA00023211"/>
    </source>
</evidence>
<accession>A0A166CYF9</accession>
<evidence type="ECO:0000256" key="2">
    <source>
        <dbReference type="ARBA" id="ARBA00012782"/>
    </source>
</evidence>
<dbReference type="InterPro" id="IPR011059">
    <property type="entry name" value="Metal-dep_hydrolase_composite"/>
</dbReference>
<feature type="domain" description="Amidohydrolase-related" evidence="7">
    <location>
        <begin position="53"/>
        <end position="361"/>
    </location>
</feature>
<dbReference type="HAMAP" id="MF_01518">
    <property type="entry name" value="Adenine_deamin"/>
    <property type="match status" value="1"/>
</dbReference>
<comment type="similarity">
    <text evidence="1 6">Belongs to the metallo-dependent hydrolases superfamily. Adenine deaminase family.</text>
</comment>
<dbReference type="Proteomes" id="UP000077275">
    <property type="component" value="Unassembled WGS sequence"/>
</dbReference>
<dbReference type="SUPFAM" id="SSF51556">
    <property type="entry name" value="Metallo-dependent hydrolases"/>
    <property type="match status" value="1"/>
</dbReference>
<proteinExistence type="inferred from homology"/>
<dbReference type="GO" id="GO:0006146">
    <property type="term" value="P:adenine catabolic process"/>
    <property type="evidence" value="ECO:0007669"/>
    <property type="project" value="InterPro"/>
</dbReference>
<dbReference type="OrthoDB" id="24954at2157"/>
<evidence type="ECO:0000313" key="10">
    <source>
        <dbReference type="Proteomes" id="UP000077275"/>
    </source>
</evidence>
<dbReference type="InterPro" id="IPR032466">
    <property type="entry name" value="Metal_Hydrolase"/>
</dbReference>
<comment type="cofactor">
    <cofactor evidence="6">
        <name>Mn(2+)</name>
        <dbReference type="ChEBI" id="CHEBI:29035"/>
    </cofactor>
</comment>
<dbReference type="Pfam" id="PF01979">
    <property type="entry name" value="Amidohydro_1"/>
    <property type="match status" value="1"/>
</dbReference>
<dbReference type="EC" id="3.5.4.2" evidence="2 6"/>
<dbReference type="EMBL" id="LWMW01000136">
    <property type="protein sequence ID" value="KZX14996.1"/>
    <property type="molecule type" value="Genomic_DNA"/>
</dbReference>
<keyword evidence="10" id="KW-1185">Reference proteome</keyword>
<evidence type="ECO:0000256" key="5">
    <source>
        <dbReference type="ARBA" id="ARBA00047720"/>
    </source>
</evidence>
<dbReference type="RefSeq" id="WP_067260331.1">
    <property type="nucleotide sequence ID" value="NZ_LWMW01000136.1"/>
</dbReference>
<evidence type="ECO:0000259" key="8">
    <source>
        <dbReference type="Pfam" id="PF13382"/>
    </source>
</evidence>
<dbReference type="InterPro" id="IPR026912">
    <property type="entry name" value="Adenine_deam_C"/>
</dbReference>